<dbReference type="EMBL" id="JAMKFB020000735">
    <property type="protein sequence ID" value="KAL0147603.1"/>
    <property type="molecule type" value="Genomic_DNA"/>
</dbReference>
<comment type="caution">
    <text evidence="1">The sequence shown here is derived from an EMBL/GenBank/DDBJ whole genome shotgun (WGS) entry which is preliminary data.</text>
</comment>
<reference evidence="1 2" key="1">
    <citation type="submission" date="2024-05" db="EMBL/GenBank/DDBJ databases">
        <title>Genome sequencing and assembly of Indian major carp, Cirrhinus mrigala (Hamilton, 1822).</title>
        <authorList>
            <person name="Mohindra V."/>
            <person name="Chowdhury L.M."/>
            <person name="Lal K."/>
            <person name="Jena J.K."/>
        </authorList>
    </citation>
    <scope>NUCLEOTIDE SEQUENCE [LARGE SCALE GENOMIC DNA]</scope>
    <source>
        <strain evidence="1">CM1030</strain>
        <tissue evidence="1">Blood</tissue>
    </source>
</reference>
<dbReference type="AlphaFoldDB" id="A0ABD0MH64"/>
<protein>
    <submittedName>
        <fullName evidence="1">Uncharacterized protein</fullName>
    </submittedName>
</protein>
<keyword evidence="2" id="KW-1185">Reference proteome</keyword>
<gene>
    <name evidence="1" type="ORF">M9458_057085</name>
</gene>
<accession>A0ABD0MH64</accession>
<name>A0ABD0MH64_CIRMR</name>
<sequence length="67" mass="7601">MAKMFYVTGVRNEKKAITVAEEQKTEQDNQDDVMYSAVVYVKTASTPAHAHNDVAEFAEYALFNVKR</sequence>
<dbReference type="Proteomes" id="UP001529510">
    <property type="component" value="Unassembled WGS sequence"/>
</dbReference>
<proteinExistence type="predicted"/>
<organism evidence="1 2">
    <name type="scientific">Cirrhinus mrigala</name>
    <name type="common">Mrigala</name>
    <dbReference type="NCBI Taxonomy" id="683832"/>
    <lineage>
        <taxon>Eukaryota</taxon>
        <taxon>Metazoa</taxon>
        <taxon>Chordata</taxon>
        <taxon>Craniata</taxon>
        <taxon>Vertebrata</taxon>
        <taxon>Euteleostomi</taxon>
        <taxon>Actinopterygii</taxon>
        <taxon>Neopterygii</taxon>
        <taxon>Teleostei</taxon>
        <taxon>Ostariophysi</taxon>
        <taxon>Cypriniformes</taxon>
        <taxon>Cyprinidae</taxon>
        <taxon>Labeoninae</taxon>
        <taxon>Labeonini</taxon>
        <taxon>Cirrhinus</taxon>
    </lineage>
</organism>
<evidence type="ECO:0000313" key="2">
    <source>
        <dbReference type="Proteomes" id="UP001529510"/>
    </source>
</evidence>
<evidence type="ECO:0000313" key="1">
    <source>
        <dbReference type="EMBL" id="KAL0147603.1"/>
    </source>
</evidence>